<gene>
    <name evidence="1" type="ORF">HNQ61_003054</name>
</gene>
<dbReference type="Proteomes" id="UP000582837">
    <property type="component" value="Unassembled WGS sequence"/>
</dbReference>
<dbReference type="EMBL" id="JACHIA010000008">
    <property type="protein sequence ID" value="MBB6071430.1"/>
    <property type="molecule type" value="Genomic_DNA"/>
</dbReference>
<protein>
    <submittedName>
        <fullName evidence="1">Uncharacterized protein</fullName>
    </submittedName>
</protein>
<name>A0A841H081_9BACT</name>
<dbReference type="AlphaFoldDB" id="A0A841H081"/>
<reference evidence="1 2" key="1">
    <citation type="submission" date="2020-08" db="EMBL/GenBank/DDBJ databases">
        <title>Genomic Encyclopedia of Type Strains, Phase IV (KMG-IV): sequencing the most valuable type-strain genomes for metagenomic binning, comparative biology and taxonomic classification.</title>
        <authorList>
            <person name="Goeker M."/>
        </authorList>
    </citation>
    <scope>NUCLEOTIDE SEQUENCE [LARGE SCALE GENOMIC DNA]</scope>
    <source>
        <strain evidence="1 2">DSM 29007</strain>
    </source>
</reference>
<accession>A0A841H081</accession>
<proteinExistence type="predicted"/>
<comment type="caution">
    <text evidence="1">The sequence shown here is derived from an EMBL/GenBank/DDBJ whole genome shotgun (WGS) entry which is preliminary data.</text>
</comment>
<evidence type="ECO:0000313" key="1">
    <source>
        <dbReference type="EMBL" id="MBB6071430.1"/>
    </source>
</evidence>
<dbReference type="RefSeq" id="WP_170036690.1">
    <property type="nucleotide sequence ID" value="NZ_JABDTL010000002.1"/>
</dbReference>
<dbReference type="InterPro" id="IPR027417">
    <property type="entry name" value="P-loop_NTPase"/>
</dbReference>
<organism evidence="1 2">
    <name type="scientific">Longimicrobium terrae</name>
    <dbReference type="NCBI Taxonomy" id="1639882"/>
    <lineage>
        <taxon>Bacteria</taxon>
        <taxon>Pseudomonadati</taxon>
        <taxon>Gemmatimonadota</taxon>
        <taxon>Longimicrobiia</taxon>
        <taxon>Longimicrobiales</taxon>
        <taxon>Longimicrobiaceae</taxon>
        <taxon>Longimicrobium</taxon>
    </lineage>
</organism>
<sequence>MFNADLTFAGLTLGLSATEDVLGAIRSEVEPFFRVGPNQAPSRVNLWLGSEGSAALAARCEGPGEPLAVDTSLYAHLASTGTRWGSPGADRWVVRVDATNTYAAFDRPAARIDLVQPDPELLVRDGVRLIKGLLTPGLEAEGAIQVHASGVTTPEGGVLLLGEMWHGKTTLLLDLLSEFDTRQLSCDTVVLRVEEDGCVSAHGWPSPFSVSHGTLADHPRLHFAIPPERRRLPYDTLWREGRKSVLRSSDVVARLGTTLEPSATRLAACVIARFAPGEETRLRRVQSVDELVGFLPRVYLGSRDPIYHNWHGYFTCDDDAIDRNMERVGAALFGQTPVYELVWAPSAVSLLKRVPELERAHRTLGPLLHARPPEEAPAGERNVR</sequence>
<evidence type="ECO:0000313" key="2">
    <source>
        <dbReference type="Proteomes" id="UP000582837"/>
    </source>
</evidence>
<dbReference type="Gene3D" id="3.40.50.300">
    <property type="entry name" value="P-loop containing nucleotide triphosphate hydrolases"/>
    <property type="match status" value="1"/>
</dbReference>
<keyword evidence="2" id="KW-1185">Reference proteome</keyword>